<dbReference type="GO" id="GO:0098998">
    <property type="term" value="C:extrinsic component of postsynaptic early endosome membrane"/>
    <property type="evidence" value="ECO:0007669"/>
    <property type="project" value="TreeGrafter"/>
</dbReference>
<protein>
    <submittedName>
        <fullName evidence="2">Ubiquitin-protein ligase BRE1</fullName>
    </submittedName>
</protein>
<keyword evidence="1" id="KW-0175">Coiled coil</keyword>
<feature type="coiled-coil region" evidence="1">
    <location>
        <begin position="24"/>
        <end position="58"/>
    </location>
</feature>
<sequence>MQPTISVEEFQRFQCQLLDVREAQIQATDARLRAEARVKQLEAQVGELQTALTTAQASTQHSRVEQLIRDNALLLEKLQATESGFQLQSSTLREECTRLTAELDRLNSLLSRPRHDKMVQTMSLVSTNAQIQTDDPETPTSPFVPADSSAVLETIQDVEDHMESLIAFIKRNLEGKLTDLERRLEVELNAFRSRILERSVAENKLIAELKESRRCTQQARDLEQEARNQLAAVKNRSEKLTRELRRQLARVIRGTGDSERASLRKTSIYSSSSSLSSATNIPGNGTTTSGSLMNGDVCGATLRPPVDETSGGLFLSQSDIPAGFFPVADFKALVDRLSEVQEENCSLRRHVQRLDGELTAKTRALQVEIRNHLVSSHFGDTSDPISSGTSNENSSIISGPHARNVNGLFNPISSMFSSILKNHPVPTTLSSANLETVNRLKRMCENLLTENMRLSAELEGSRKSST</sequence>
<dbReference type="InterPro" id="IPR026204">
    <property type="entry name" value="GRIPAP1"/>
</dbReference>
<gene>
    <name evidence="2" type="ORF">FGIG_05339</name>
</gene>
<dbReference type="OrthoDB" id="6269447at2759"/>
<comment type="caution">
    <text evidence="2">The sequence shown here is derived from an EMBL/GenBank/DDBJ whole genome shotgun (WGS) entry which is preliminary data.</text>
</comment>
<evidence type="ECO:0000313" key="3">
    <source>
        <dbReference type="Proteomes" id="UP000316759"/>
    </source>
</evidence>
<dbReference type="GO" id="GO:0098978">
    <property type="term" value="C:glutamatergic synapse"/>
    <property type="evidence" value="ECO:0007669"/>
    <property type="project" value="TreeGrafter"/>
</dbReference>
<dbReference type="AlphaFoldDB" id="A0A504YDM6"/>
<dbReference type="GO" id="GO:0098837">
    <property type="term" value="C:postsynaptic recycling endosome"/>
    <property type="evidence" value="ECO:0007669"/>
    <property type="project" value="TreeGrafter"/>
</dbReference>
<proteinExistence type="predicted"/>
<dbReference type="GO" id="GO:0099158">
    <property type="term" value="P:regulation of recycling endosome localization within postsynapse"/>
    <property type="evidence" value="ECO:0007669"/>
    <property type="project" value="TreeGrafter"/>
</dbReference>
<evidence type="ECO:0000256" key="1">
    <source>
        <dbReference type="SAM" id="Coils"/>
    </source>
</evidence>
<name>A0A504YDM6_FASGI</name>
<dbReference type="GO" id="GO:1905244">
    <property type="term" value="P:regulation of modification of synaptic structure"/>
    <property type="evidence" value="ECO:0007669"/>
    <property type="project" value="TreeGrafter"/>
</dbReference>
<dbReference type="PANTHER" id="PTHR18978">
    <property type="entry name" value="GRIP-1 ASSOCIATED PROTEIN 1"/>
    <property type="match status" value="1"/>
</dbReference>
<dbReference type="GO" id="GO:0016874">
    <property type="term" value="F:ligase activity"/>
    <property type="evidence" value="ECO:0007669"/>
    <property type="project" value="UniProtKB-KW"/>
</dbReference>
<dbReference type="GO" id="GO:0099152">
    <property type="term" value="P:regulation of neurotransmitter receptor transport, endosome to postsynaptic membrane"/>
    <property type="evidence" value="ECO:0007669"/>
    <property type="project" value="TreeGrafter"/>
</dbReference>
<dbReference type="GO" id="GO:0098887">
    <property type="term" value="P:neurotransmitter receptor transport, endosome to postsynaptic membrane"/>
    <property type="evidence" value="ECO:0007669"/>
    <property type="project" value="TreeGrafter"/>
</dbReference>
<accession>A0A504YDM6</accession>
<feature type="coiled-coil region" evidence="1">
    <location>
        <begin position="216"/>
        <end position="250"/>
    </location>
</feature>
<dbReference type="EMBL" id="SUNJ01011822">
    <property type="protein sequence ID" value="TPP58596.1"/>
    <property type="molecule type" value="Genomic_DNA"/>
</dbReference>
<dbReference type="Proteomes" id="UP000316759">
    <property type="component" value="Unassembled WGS sequence"/>
</dbReference>
<dbReference type="STRING" id="46835.A0A504YDM6"/>
<keyword evidence="2" id="KW-0436">Ligase</keyword>
<reference evidence="2 3" key="1">
    <citation type="submission" date="2019-04" db="EMBL/GenBank/DDBJ databases">
        <title>Annotation for the trematode Fasciola gigantica.</title>
        <authorList>
            <person name="Choi Y.-J."/>
        </authorList>
    </citation>
    <scope>NUCLEOTIDE SEQUENCE [LARGE SCALE GENOMIC DNA]</scope>
    <source>
        <strain evidence="2">Uganda_cow_1</strain>
    </source>
</reference>
<evidence type="ECO:0000313" key="2">
    <source>
        <dbReference type="EMBL" id="TPP58596.1"/>
    </source>
</evidence>
<organism evidence="2 3">
    <name type="scientific">Fasciola gigantica</name>
    <name type="common">Giant liver fluke</name>
    <dbReference type="NCBI Taxonomy" id="46835"/>
    <lineage>
        <taxon>Eukaryota</taxon>
        <taxon>Metazoa</taxon>
        <taxon>Spiralia</taxon>
        <taxon>Lophotrochozoa</taxon>
        <taxon>Platyhelminthes</taxon>
        <taxon>Trematoda</taxon>
        <taxon>Digenea</taxon>
        <taxon>Plagiorchiida</taxon>
        <taxon>Echinostomata</taxon>
        <taxon>Echinostomatoidea</taxon>
        <taxon>Fasciolidae</taxon>
        <taxon>Fasciola</taxon>
    </lineage>
</organism>
<dbReference type="PANTHER" id="PTHR18978:SF1">
    <property type="entry name" value="GRIP1-ASSOCIATED PROTEIN 1"/>
    <property type="match status" value="1"/>
</dbReference>
<keyword evidence="3" id="KW-1185">Reference proteome</keyword>